<sequence length="518" mass="57875">MCVSLLFVTVPSVINGHSEVVYASETISQKGVDLNTASLNELKLLDGVGDVLAQRIVDGRPYESLDDLLNVKGIGEKTLIKIKEQGIATVVSNKLEVNSFDDDDQVISGSAIPSSKIQIFINNVLNKIVEADGSGNFSYKIGYIDAHAGNKIKVEEWNDGKLIDTKEFTVKESGNIDYRPSAISVFKEDEATFVDSSNIVRIAISDRHKGLIKEADLNIKTNQLVYSADYNAKPDEEGVVTFHITPVYNASLVGKTITIFCKSIDSRKFANSGLSAGGSVWQAEKPVAENLKVVYNNNQLTFSGNASPGVDLEMGMAKRRYIKQEIALTPDFLQYKSFIKPTDYKMDYLGNSARYLSKYNIPLYIQFTQYPLKKISYYTEIQNFDIDQPPASIVVAYNPFSGGVTNGNVSLTGIPKSKVKLRFSPQDYSGYMVIDSWDFPTKDIEYTVELDDMGAYKYNYQEDFGFDFQLYNFVYVTNIVGGKSGKENKMFIDGEYCEDDFGKRVNLFVKQKELLIND</sequence>
<dbReference type="EMBL" id="JAARWW010000002">
    <property type="protein sequence ID" value="MBC2003273.1"/>
    <property type="molecule type" value="Genomic_DNA"/>
</dbReference>
<dbReference type="AlphaFoldDB" id="A0A842CVN1"/>
<dbReference type="GO" id="GO:0015627">
    <property type="term" value="C:type II protein secretion system complex"/>
    <property type="evidence" value="ECO:0007669"/>
    <property type="project" value="TreeGrafter"/>
</dbReference>
<name>A0A842CVN1_9LIST</name>
<protein>
    <submittedName>
        <fullName evidence="2">Helix-hairpin-helix domain-containing protein</fullName>
    </submittedName>
</protein>
<dbReference type="Proteomes" id="UP000546806">
    <property type="component" value="Unassembled WGS sequence"/>
</dbReference>
<comment type="caution">
    <text evidence="2">The sequence shown here is derived from an EMBL/GenBank/DDBJ whole genome shotgun (WGS) entry which is preliminary data.</text>
</comment>
<evidence type="ECO:0000259" key="1">
    <source>
        <dbReference type="SMART" id="SM00278"/>
    </source>
</evidence>
<dbReference type="SMART" id="SM00278">
    <property type="entry name" value="HhH1"/>
    <property type="match status" value="2"/>
</dbReference>
<organism evidence="2 3">
    <name type="scientific">Listeria booriae</name>
    <dbReference type="NCBI Taxonomy" id="1552123"/>
    <lineage>
        <taxon>Bacteria</taxon>
        <taxon>Bacillati</taxon>
        <taxon>Bacillota</taxon>
        <taxon>Bacilli</taxon>
        <taxon>Bacillales</taxon>
        <taxon>Listeriaceae</taxon>
        <taxon>Listeria</taxon>
    </lineage>
</organism>
<dbReference type="SUPFAM" id="SSF47781">
    <property type="entry name" value="RuvA domain 2-like"/>
    <property type="match status" value="1"/>
</dbReference>
<dbReference type="InterPro" id="IPR051675">
    <property type="entry name" value="Endo/Exo/Phosphatase_dom_1"/>
</dbReference>
<dbReference type="GO" id="GO:0015628">
    <property type="term" value="P:protein secretion by the type II secretion system"/>
    <property type="evidence" value="ECO:0007669"/>
    <property type="project" value="TreeGrafter"/>
</dbReference>
<dbReference type="GO" id="GO:0003677">
    <property type="term" value="F:DNA binding"/>
    <property type="evidence" value="ECO:0007669"/>
    <property type="project" value="InterPro"/>
</dbReference>
<dbReference type="InterPro" id="IPR003583">
    <property type="entry name" value="Hlx-hairpin-Hlx_DNA-bd_motif"/>
</dbReference>
<dbReference type="PANTHER" id="PTHR21180:SF32">
    <property type="entry name" value="ENDONUCLEASE_EXONUCLEASE_PHOSPHATASE FAMILY DOMAIN-CONTAINING PROTEIN 1"/>
    <property type="match status" value="1"/>
</dbReference>
<evidence type="ECO:0000313" key="2">
    <source>
        <dbReference type="EMBL" id="MBC2003273.1"/>
    </source>
</evidence>
<proteinExistence type="predicted"/>
<dbReference type="Pfam" id="PF12836">
    <property type="entry name" value="HHH_3"/>
    <property type="match status" value="1"/>
</dbReference>
<dbReference type="Gene3D" id="1.10.150.320">
    <property type="entry name" value="Photosystem II 12 kDa extrinsic protein"/>
    <property type="match status" value="1"/>
</dbReference>
<accession>A0A842CVN1</accession>
<evidence type="ECO:0000313" key="3">
    <source>
        <dbReference type="Proteomes" id="UP000546806"/>
    </source>
</evidence>
<gene>
    <name evidence="2" type="ORF">HCA78_05785</name>
</gene>
<reference evidence="2 3" key="1">
    <citation type="submission" date="2020-03" db="EMBL/GenBank/DDBJ databases">
        <title>Soil Listeria distribution.</title>
        <authorList>
            <person name="Liao J."/>
            <person name="Wiedmann M."/>
        </authorList>
    </citation>
    <scope>NUCLEOTIDE SEQUENCE [LARGE SCALE GENOMIC DNA]</scope>
    <source>
        <strain evidence="2 3">FSL L7-0435</strain>
    </source>
</reference>
<dbReference type="PANTHER" id="PTHR21180">
    <property type="entry name" value="ENDONUCLEASE/EXONUCLEASE/PHOSPHATASE FAMILY DOMAIN-CONTAINING PROTEIN 1"/>
    <property type="match status" value="1"/>
</dbReference>
<feature type="domain" description="Helix-hairpin-helix DNA-binding motif class 1" evidence="1">
    <location>
        <begin position="40"/>
        <end position="59"/>
    </location>
</feature>
<feature type="domain" description="Helix-hairpin-helix DNA-binding motif class 1" evidence="1">
    <location>
        <begin position="66"/>
        <end position="85"/>
    </location>
</feature>
<dbReference type="InterPro" id="IPR010994">
    <property type="entry name" value="RuvA_2-like"/>
</dbReference>
<dbReference type="GO" id="GO:0006281">
    <property type="term" value="P:DNA repair"/>
    <property type="evidence" value="ECO:0007669"/>
    <property type="project" value="InterPro"/>
</dbReference>